<feature type="region of interest" description="Disordered" evidence="1">
    <location>
        <begin position="40"/>
        <end position="75"/>
    </location>
</feature>
<feature type="compositionally biased region" description="Polar residues" evidence="1">
    <location>
        <begin position="46"/>
        <end position="57"/>
    </location>
</feature>
<dbReference type="AlphaFoldDB" id="A0A8T2NQ83"/>
<keyword evidence="3" id="KW-1185">Reference proteome</keyword>
<feature type="compositionally biased region" description="Basic and acidic residues" evidence="1">
    <location>
        <begin position="60"/>
        <end position="75"/>
    </location>
</feature>
<sequence length="75" mass="8050">MTLSGSRAIVKRNSAIAGPNAMNVHPKNTDVVILGLGPKAHDSNHHFNNTSYNSDTYSVDDPHNGKNNKVHDISG</sequence>
<reference evidence="2" key="1">
    <citation type="thesis" date="2021" institute="BYU ScholarsArchive" country="Provo, UT, USA">
        <title>Applications of and Algorithms for Genome Assembly and Genomic Analyses with an Emphasis on Marine Teleosts.</title>
        <authorList>
            <person name="Pickett B.D."/>
        </authorList>
    </citation>
    <scope>NUCLEOTIDE SEQUENCE</scope>
    <source>
        <strain evidence="2">HI-2016</strain>
    </source>
</reference>
<evidence type="ECO:0000256" key="1">
    <source>
        <dbReference type="SAM" id="MobiDB-lite"/>
    </source>
</evidence>
<dbReference type="EMBL" id="JAFBMS010000037">
    <property type="protein sequence ID" value="KAG9341241.1"/>
    <property type="molecule type" value="Genomic_DNA"/>
</dbReference>
<evidence type="ECO:0000313" key="2">
    <source>
        <dbReference type="EMBL" id="KAG9341241.1"/>
    </source>
</evidence>
<comment type="caution">
    <text evidence="2">The sequence shown here is derived from an EMBL/GenBank/DDBJ whole genome shotgun (WGS) entry which is preliminary data.</text>
</comment>
<dbReference type="Proteomes" id="UP000824540">
    <property type="component" value="Unassembled WGS sequence"/>
</dbReference>
<organism evidence="2 3">
    <name type="scientific">Albula glossodonta</name>
    <name type="common">roundjaw bonefish</name>
    <dbReference type="NCBI Taxonomy" id="121402"/>
    <lineage>
        <taxon>Eukaryota</taxon>
        <taxon>Metazoa</taxon>
        <taxon>Chordata</taxon>
        <taxon>Craniata</taxon>
        <taxon>Vertebrata</taxon>
        <taxon>Euteleostomi</taxon>
        <taxon>Actinopterygii</taxon>
        <taxon>Neopterygii</taxon>
        <taxon>Teleostei</taxon>
        <taxon>Albuliformes</taxon>
        <taxon>Albulidae</taxon>
        <taxon>Albula</taxon>
    </lineage>
</organism>
<gene>
    <name evidence="2" type="ORF">JZ751_019682</name>
</gene>
<accession>A0A8T2NQ83</accession>
<proteinExistence type="predicted"/>
<protein>
    <submittedName>
        <fullName evidence="2">Uncharacterized protein</fullName>
    </submittedName>
</protein>
<evidence type="ECO:0000313" key="3">
    <source>
        <dbReference type="Proteomes" id="UP000824540"/>
    </source>
</evidence>
<name>A0A8T2NQ83_9TELE</name>
<dbReference type="OrthoDB" id="8956789at2759"/>